<dbReference type="SUPFAM" id="SSF140990">
    <property type="entry name" value="FtsH protease domain-like"/>
    <property type="match status" value="1"/>
</dbReference>
<dbReference type="SMART" id="SM00382">
    <property type="entry name" value="AAA"/>
    <property type="match status" value="1"/>
</dbReference>
<dbReference type="Gene3D" id="1.20.58.760">
    <property type="entry name" value="Peptidase M41"/>
    <property type="match status" value="1"/>
</dbReference>
<comment type="similarity">
    <text evidence="4">In the N-terminal section; belongs to the AAA ATPase family.</text>
</comment>
<keyword evidence="10" id="KW-0862">Zinc</keyword>
<comment type="similarity">
    <text evidence="3">In the C-terminal section; belongs to the peptidase M41 family.</text>
</comment>
<dbReference type="Proteomes" id="UP000472272">
    <property type="component" value="Chromosome 8"/>
</dbReference>
<keyword evidence="14" id="KW-0496">Mitochondrion</keyword>
<feature type="domain" description="AAA+ ATPase" evidence="18">
    <location>
        <begin position="276"/>
        <end position="415"/>
    </location>
</feature>
<keyword evidence="5" id="KW-0645">Protease</keyword>
<dbReference type="GO" id="GO:0034982">
    <property type="term" value="P:mitochondrial protein processing"/>
    <property type="evidence" value="ECO:0007669"/>
    <property type="project" value="Ensembl"/>
</dbReference>
<sequence length="729" mass="80596">KNKTEAVNSKICFCPAGFEKKDEKRQGPTEAAPDNKGKHLLFHGLVIEHLLFTQKIPGLIPGIILHVGRETLSAQNQSGEFPWDNKDSRYLIVMGAGILTGFFYLYYRDPGREISWKHFVHYYLAKGLVRRYVAGHPLAGGGGQLMYHIWFNIGSVDTFERNLEAAQLELGISSAQQVSVVYSTESDGSFLLSMVPSLLLLGFLLFTLRRGPMGSGRGGRGGGIFSVAETTAKVLKDNIEVQFKDVAGCEEAKLEIMEFVNFLKNPKQYQDLGAKIPKGAMLTGPPGTGKTLLAKATAGEANVPFITVNGSEFLEMFVGVGPARVRDMFALARKNAPCILFIDEIDAVGRKRGHGNFGGQSEQENTLNQLLVEMDGFNSSTNVVVLAGTNRPDVLDPALTRPGRFDRQIYIGPPDIKGRASIFKVHLRPLKLDADISRDTLARKMAARTPGFTGADISNVCNEAALIAARHASPTVNEKHFEQAIERVIGGLEKKTQVLQPNEKTVVAYHEAGHAVVGWFLKHADPLLKVSIIPRGKGLGYAQYLPQEQFLYTREQLFDRMCMMLGGRVAEQLFFGRITTGAQDDLRKVTQSAYAQVVQFGMSDKLGQLSFDLPRQGDLMPEKPYSEATAELIDEEVRALINTAYEKTLELLTQCRGHVEKVGKRLLEKEVLEKADMVELLGPRPFAEKSTYEEFVEGTGSLEEDTSLPKGLKNWNLEQEEERAEEKAS</sequence>
<dbReference type="Pfam" id="PF17862">
    <property type="entry name" value="AAA_lid_3"/>
    <property type="match status" value="1"/>
</dbReference>
<evidence type="ECO:0000256" key="1">
    <source>
        <dbReference type="ARBA" id="ARBA00001947"/>
    </source>
</evidence>
<keyword evidence="9" id="KW-0378">Hydrolase</keyword>
<dbReference type="FunFam" id="1.10.8.60:FF:000019">
    <property type="entry name" value="AFG3-like AAA ATPase 2"/>
    <property type="match status" value="1"/>
</dbReference>
<evidence type="ECO:0000256" key="11">
    <source>
        <dbReference type="ARBA" id="ARBA00022840"/>
    </source>
</evidence>
<dbReference type="PANTHER" id="PTHR43655:SF7">
    <property type="entry name" value="AFG3-LIKE PROTEIN 1"/>
    <property type="match status" value="1"/>
</dbReference>
<reference evidence="19" key="2">
    <citation type="submission" date="2025-08" db="UniProtKB">
        <authorList>
            <consortium name="Ensembl"/>
        </authorList>
    </citation>
    <scope>IDENTIFICATION</scope>
</reference>
<dbReference type="Gene3D" id="1.10.8.60">
    <property type="match status" value="1"/>
</dbReference>
<evidence type="ECO:0000256" key="17">
    <source>
        <dbReference type="SAM" id="Phobius"/>
    </source>
</evidence>
<evidence type="ECO:0000256" key="7">
    <source>
        <dbReference type="ARBA" id="ARBA00022723"/>
    </source>
</evidence>
<dbReference type="FunFam" id="3.40.50.300:FF:000001">
    <property type="entry name" value="ATP-dependent zinc metalloprotease FtsH"/>
    <property type="match status" value="1"/>
</dbReference>
<evidence type="ECO:0000256" key="15">
    <source>
        <dbReference type="ARBA" id="ARBA00023136"/>
    </source>
</evidence>
<keyword evidence="13" id="KW-0482">Metalloprotease</keyword>
<comment type="cofactor">
    <cofactor evidence="1">
        <name>Zn(2+)</name>
        <dbReference type="ChEBI" id="CHEBI:29105"/>
    </cofactor>
</comment>
<dbReference type="InterPro" id="IPR027417">
    <property type="entry name" value="P-loop_NTPase"/>
</dbReference>
<dbReference type="AlphaFoldDB" id="A0A670IPN8"/>
<evidence type="ECO:0000256" key="5">
    <source>
        <dbReference type="ARBA" id="ARBA00022670"/>
    </source>
</evidence>
<keyword evidence="7" id="KW-0479">Metal-binding</keyword>
<dbReference type="Pfam" id="PF01434">
    <property type="entry name" value="Peptidase_M41"/>
    <property type="match status" value="1"/>
</dbReference>
<proteinExistence type="inferred from homology"/>
<dbReference type="InterPro" id="IPR003960">
    <property type="entry name" value="ATPase_AAA_CS"/>
</dbReference>
<evidence type="ECO:0000313" key="20">
    <source>
        <dbReference type="Proteomes" id="UP000472272"/>
    </source>
</evidence>
<dbReference type="HAMAP" id="MF_01458">
    <property type="entry name" value="FtsH"/>
    <property type="match status" value="1"/>
</dbReference>
<evidence type="ECO:0000256" key="8">
    <source>
        <dbReference type="ARBA" id="ARBA00022741"/>
    </source>
</evidence>
<name>A0A670IPN8_PODMU</name>
<evidence type="ECO:0000256" key="12">
    <source>
        <dbReference type="ARBA" id="ARBA00022989"/>
    </source>
</evidence>
<keyword evidence="20" id="KW-1185">Reference proteome</keyword>
<dbReference type="PANTHER" id="PTHR43655">
    <property type="entry name" value="ATP-DEPENDENT PROTEASE"/>
    <property type="match status" value="1"/>
</dbReference>
<dbReference type="GO" id="GO:0042407">
    <property type="term" value="P:cristae formation"/>
    <property type="evidence" value="ECO:0007669"/>
    <property type="project" value="Ensembl"/>
</dbReference>
<dbReference type="CDD" id="cd19501">
    <property type="entry name" value="RecA-like_FtsH"/>
    <property type="match status" value="1"/>
</dbReference>
<feature type="region of interest" description="Disordered" evidence="16">
    <location>
        <begin position="695"/>
        <end position="729"/>
    </location>
</feature>
<dbReference type="InterPro" id="IPR003959">
    <property type="entry name" value="ATPase_AAA_core"/>
</dbReference>
<keyword evidence="11" id="KW-0067">ATP-binding</keyword>
<dbReference type="InterPro" id="IPR050928">
    <property type="entry name" value="ATP-dep_Zn_Metalloprotease"/>
</dbReference>
<dbReference type="InterPro" id="IPR041569">
    <property type="entry name" value="AAA_lid_3"/>
</dbReference>
<dbReference type="GeneTree" id="ENSGT00940000160625"/>
<dbReference type="InterPro" id="IPR005936">
    <property type="entry name" value="FtsH"/>
</dbReference>
<dbReference type="GO" id="GO:0016887">
    <property type="term" value="F:ATP hydrolysis activity"/>
    <property type="evidence" value="ECO:0007669"/>
    <property type="project" value="InterPro"/>
</dbReference>
<accession>A0A670IPN8</accession>
<dbReference type="GO" id="GO:0004176">
    <property type="term" value="F:ATP-dependent peptidase activity"/>
    <property type="evidence" value="ECO:0007669"/>
    <property type="project" value="InterPro"/>
</dbReference>
<dbReference type="GO" id="GO:0008053">
    <property type="term" value="P:mitochondrial fusion"/>
    <property type="evidence" value="ECO:0007669"/>
    <property type="project" value="Ensembl"/>
</dbReference>
<evidence type="ECO:0000256" key="14">
    <source>
        <dbReference type="ARBA" id="ARBA00023128"/>
    </source>
</evidence>
<dbReference type="Gene3D" id="3.40.1690.20">
    <property type="match status" value="1"/>
</dbReference>
<dbReference type="InterPro" id="IPR037219">
    <property type="entry name" value="Peptidase_M41-like"/>
</dbReference>
<keyword evidence="6 17" id="KW-0812">Transmembrane</keyword>
<dbReference type="NCBIfam" id="TIGR01241">
    <property type="entry name" value="FtsH_fam"/>
    <property type="match status" value="1"/>
</dbReference>
<feature type="transmembrane region" description="Helical" evidence="17">
    <location>
        <begin position="90"/>
        <end position="107"/>
    </location>
</feature>
<keyword evidence="12 17" id="KW-1133">Transmembrane helix</keyword>
<dbReference type="SUPFAM" id="SSF52540">
    <property type="entry name" value="P-loop containing nucleoside triphosphate hydrolases"/>
    <property type="match status" value="1"/>
</dbReference>
<dbReference type="InterPro" id="IPR003593">
    <property type="entry name" value="AAA+_ATPase"/>
</dbReference>
<evidence type="ECO:0000313" key="19">
    <source>
        <dbReference type="Ensembl" id="ENSPMRP00000014118.1"/>
    </source>
</evidence>
<evidence type="ECO:0000256" key="16">
    <source>
        <dbReference type="SAM" id="MobiDB-lite"/>
    </source>
</evidence>
<evidence type="ECO:0000256" key="4">
    <source>
        <dbReference type="ARBA" id="ARBA00010550"/>
    </source>
</evidence>
<evidence type="ECO:0000256" key="9">
    <source>
        <dbReference type="ARBA" id="ARBA00022801"/>
    </source>
</evidence>
<dbReference type="PROSITE" id="PS00674">
    <property type="entry name" value="AAA"/>
    <property type="match status" value="1"/>
</dbReference>
<organism evidence="19 20">
    <name type="scientific">Podarcis muralis</name>
    <name type="common">Wall lizard</name>
    <name type="synonym">Lacerta muralis</name>
    <dbReference type="NCBI Taxonomy" id="64176"/>
    <lineage>
        <taxon>Eukaryota</taxon>
        <taxon>Metazoa</taxon>
        <taxon>Chordata</taxon>
        <taxon>Craniata</taxon>
        <taxon>Vertebrata</taxon>
        <taxon>Euteleostomi</taxon>
        <taxon>Lepidosauria</taxon>
        <taxon>Squamata</taxon>
        <taxon>Bifurcata</taxon>
        <taxon>Unidentata</taxon>
        <taxon>Episquamata</taxon>
        <taxon>Laterata</taxon>
        <taxon>Lacertibaenia</taxon>
        <taxon>Lacertidae</taxon>
        <taxon>Podarcis</taxon>
    </lineage>
</organism>
<dbReference type="Gene3D" id="3.40.50.300">
    <property type="entry name" value="P-loop containing nucleotide triphosphate hydrolases"/>
    <property type="match status" value="1"/>
</dbReference>
<dbReference type="OMA" id="YDKQGGG"/>
<dbReference type="Ensembl" id="ENSPMRT00000015085.1">
    <property type="protein sequence ID" value="ENSPMRP00000014118.1"/>
    <property type="gene ID" value="ENSPMRG00000009379.1"/>
</dbReference>
<keyword evidence="8" id="KW-0547">Nucleotide-binding</keyword>
<evidence type="ECO:0000256" key="13">
    <source>
        <dbReference type="ARBA" id="ARBA00023049"/>
    </source>
</evidence>
<protein>
    <recommendedName>
        <fullName evidence="18">AAA+ ATPase domain-containing protein</fullName>
    </recommendedName>
</protein>
<comment type="subcellular location">
    <subcellularLocation>
        <location evidence="2">Mitochondrion membrane</location>
        <topology evidence="2">Multi-pass membrane protein</topology>
    </subcellularLocation>
</comment>
<evidence type="ECO:0000256" key="6">
    <source>
        <dbReference type="ARBA" id="ARBA00022692"/>
    </source>
</evidence>
<keyword evidence="15 17" id="KW-0472">Membrane</keyword>
<dbReference type="Pfam" id="PF00004">
    <property type="entry name" value="AAA"/>
    <property type="match status" value="1"/>
</dbReference>
<evidence type="ECO:0000256" key="3">
    <source>
        <dbReference type="ARBA" id="ARBA00010044"/>
    </source>
</evidence>
<dbReference type="GO" id="GO:0005745">
    <property type="term" value="C:m-AAA complex"/>
    <property type="evidence" value="ECO:0007669"/>
    <property type="project" value="Ensembl"/>
</dbReference>
<evidence type="ECO:0000256" key="2">
    <source>
        <dbReference type="ARBA" id="ARBA00004225"/>
    </source>
</evidence>
<evidence type="ECO:0000259" key="18">
    <source>
        <dbReference type="SMART" id="SM00382"/>
    </source>
</evidence>
<feature type="transmembrane region" description="Helical" evidence="17">
    <location>
        <begin position="190"/>
        <end position="208"/>
    </location>
</feature>
<dbReference type="FunFam" id="1.20.58.760:FF:000003">
    <property type="entry name" value="AFG3-like AAA ATPase 2"/>
    <property type="match status" value="1"/>
</dbReference>
<reference evidence="19 20" key="1">
    <citation type="journal article" date="2019" name="Proc. Natl. Acad. Sci. U.S.A.">
        <title>Regulatory changes in pterin and carotenoid genes underlie balanced color polymorphisms in the wall lizard.</title>
        <authorList>
            <person name="Andrade P."/>
            <person name="Pinho C."/>
            <person name="Perez I de Lanuza G."/>
            <person name="Afonso S."/>
            <person name="Brejcha J."/>
            <person name="Rubin C.J."/>
            <person name="Wallerman O."/>
            <person name="Pereira P."/>
            <person name="Sabatino S.J."/>
            <person name="Bellati A."/>
            <person name="Pellitteri-Rosa D."/>
            <person name="Bosakova Z."/>
            <person name="Bunikis I."/>
            <person name="Carretero M.A."/>
            <person name="Feiner N."/>
            <person name="Marsik P."/>
            <person name="Pauperio F."/>
            <person name="Salvi D."/>
            <person name="Soler L."/>
            <person name="While G.M."/>
            <person name="Uller T."/>
            <person name="Font E."/>
            <person name="Andersson L."/>
            <person name="Carneiro M."/>
        </authorList>
    </citation>
    <scope>NUCLEOTIDE SEQUENCE</scope>
</reference>
<dbReference type="GO" id="GO:0046872">
    <property type="term" value="F:metal ion binding"/>
    <property type="evidence" value="ECO:0007669"/>
    <property type="project" value="UniProtKB-KW"/>
</dbReference>
<dbReference type="GO" id="GO:0005524">
    <property type="term" value="F:ATP binding"/>
    <property type="evidence" value="ECO:0007669"/>
    <property type="project" value="UniProtKB-KW"/>
</dbReference>
<dbReference type="InterPro" id="IPR000642">
    <property type="entry name" value="Peptidase_M41"/>
</dbReference>
<evidence type="ECO:0000256" key="10">
    <source>
        <dbReference type="ARBA" id="ARBA00022833"/>
    </source>
</evidence>
<dbReference type="GO" id="GO:0004222">
    <property type="term" value="F:metalloendopeptidase activity"/>
    <property type="evidence" value="ECO:0007669"/>
    <property type="project" value="InterPro"/>
</dbReference>
<reference evidence="19" key="3">
    <citation type="submission" date="2025-09" db="UniProtKB">
        <authorList>
            <consortium name="Ensembl"/>
        </authorList>
    </citation>
    <scope>IDENTIFICATION</scope>
</reference>